<feature type="compositionally biased region" description="Polar residues" evidence="4">
    <location>
        <begin position="356"/>
        <end position="367"/>
    </location>
</feature>
<evidence type="ECO:0000256" key="1">
    <source>
        <dbReference type="ARBA" id="ARBA00022737"/>
    </source>
</evidence>
<keyword evidence="2" id="KW-0009">Actin-binding</keyword>
<dbReference type="PROSITE" id="PS50021">
    <property type="entry name" value="CH"/>
    <property type="match status" value="1"/>
</dbReference>
<dbReference type="SMART" id="SM00033">
    <property type="entry name" value="CH"/>
    <property type="match status" value="1"/>
</dbReference>
<dbReference type="EMBL" id="CAJVPL010000094">
    <property type="protein sequence ID" value="CAG8445776.1"/>
    <property type="molecule type" value="Genomic_DNA"/>
</dbReference>
<dbReference type="PROSITE" id="PS00019">
    <property type="entry name" value="ACTININ_1"/>
    <property type="match status" value="1"/>
</dbReference>
<evidence type="ECO:0000259" key="5">
    <source>
        <dbReference type="PROSITE" id="PS50021"/>
    </source>
</evidence>
<feature type="coiled-coil region" evidence="3">
    <location>
        <begin position="248"/>
        <end position="282"/>
    </location>
</feature>
<dbReference type="Gene3D" id="1.10.418.10">
    <property type="entry name" value="Calponin-like domain"/>
    <property type="match status" value="1"/>
</dbReference>
<dbReference type="InterPro" id="IPR001589">
    <property type="entry name" value="Actinin_actin-bd_CS"/>
</dbReference>
<keyword evidence="7" id="KW-1185">Reference proteome</keyword>
<reference evidence="6" key="1">
    <citation type="submission" date="2021-06" db="EMBL/GenBank/DDBJ databases">
        <authorList>
            <person name="Kallberg Y."/>
            <person name="Tangrot J."/>
            <person name="Rosling A."/>
        </authorList>
    </citation>
    <scope>NUCLEOTIDE SEQUENCE</scope>
    <source>
        <strain evidence="6">MT106</strain>
    </source>
</reference>
<dbReference type="SUPFAM" id="SSF47576">
    <property type="entry name" value="Calponin-homology domain, CH-domain"/>
    <property type="match status" value="1"/>
</dbReference>
<dbReference type="PANTHER" id="PTHR11915">
    <property type="entry name" value="SPECTRIN/FILAMIN RELATED CYTOSKELETAL PROTEIN"/>
    <property type="match status" value="1"/>
</dbReference>
<proteinExistence type="predicted"/>
<dbReference type="Proteomes" id="UP000789831">
    <property type="component" value="Unassembled WGS sequence"/>
</dbReference>
<feature type="compositionally biased region" description="Pro residues" evidence="4">
    <location>
        <begin position="1"/>
        <end position="15"/>
    </location>
</feature>
<keyword evidence="1" id="KW-0677">Repeat</keyword>
<feature type="compositionally biased region" description="Polar residues" evidence="4">
    <location>
        <begin position="684"/>
        <end position="695"/>
    </location>
</feature>
<evidence type="ECO:0000256" key="3">
    <source>
        <dbReference type="SAM" id="Coils"/>
    </source>
</evidence>
<feature type="region of interest" description="Disordered" evidence="4">
    <location>
        <begin position="328"/>
        <end position="421"/>
    </location>
</feature>
<feature type="domain" description="Calponin-homology (CH)" evidence="5">
    <location>
        <begin position="50"/>
        <end position="169"/>
    </location>
</feature>
<feature type="compositionally biased region" description="Low complexity" evidence="4">
    <location>
        <begin position="334"/>
        <end position="354"/>
    </location>
</feature>
<dbReference type="GO" id="GO:0003779">
    <property type="term" value="F:actin binding"/>
    <property type="evidence" value="ECO:0007669"/>
    <property type="project" value="UniProtKB-KW"/>
</dbReference>
<dbReference type="InterPro" id="IPR036872">
    <property type="entry name" value="CH_dom_sf"/>
</dbReference>
<evidence type="ECO:0000256" key="4">
    <source>
        <dbReference type="SAM" id="MobiDB-lite"/>
    </source>
</evidence>
<evidence type="ECO:0000313" key="7">
    <source>
        <dbReference type="Proteomes" id="UP000789831"/>
    </source>
</evidence>
<evidence type="ECO:0000256" key="2">
    <source>
        <dbReference type="ARBA" id="ARBA00023203"/>
    </source>
</evidence>
<gene>
    <name evidence="6" type="ORF">AGERDE_LOCUS1403</name>
</gene>
<sequence>MSQEQPPPQASPSPNKPRRRSSFVKQWDKTTSVVNVKQKFYTVSTDKYTPLQKATFTKWVNIQLRSIPLDENASKIPDITAIDQDFRDGKRLIQLLHALHPNDQELPKPERGKTRHHYVANVNKVLKFVETKLDDSGLAALKAIGPVDIVDGNVKLTLGLLWLMIAKHQQLSQIFEVAEEGRVEEEMFSENGSNEYLLNESENASDWPEGSVSSPTLVTSPIWDKFSDLQLSSPKSPYLTQNALYDRIVMFENQVIQNQEQLQEQQEQLRKQEMIRKHMNDQEIQEQSNNDVVQLKRANVGSLPPLKIPAHDTQQSPTSLSSLTLEEHQDTKAIENSSNISDESSSHSSSKDSSLMGMTSISPISSKEVSELIGESSTTKTSRVNKRMSAPLGSLPSRKSDRPQLSRFQTLHKRSNSAPSTSTSWLKFWLNMQLVAYGSQLPATVYPIEEFSSMNNGLLLASLIHFRNKDWLPEYSEVIKEGSSDDAEDLREKAKIRLTKCFAILEEKMNIAIPKILVELLIASENFGEGNEEEINAAWSMYISEIFLTMTGKRKFNPEDPQLSNVHEASESISEEPAQIIIPDDKSLEQSTREIATQTSIRILPPKRRPVIREPSMAPQTSIVAALWEWTVSWMLSDNENINIYDDYYENNEYKSEHSLNNSHEKSNFSGTNDSSSTNTQTTKYSRMSSEGPRSTNKREQPSLYMYWC</sequence>
<accession>A0A9N8V7H1</accession>
<feature type="region of interest" description="Disordered" evidence="4">
    <location>
        <begin position="659"/>
        <end position="702"/>
    </location>
</feature>
<protein>
    <submittedName>
        <fullName evidence="6">1909_t:CDS:1</fullName>
    </submittedName>
</protein>
<evidence type="ECO:0000313" key="6">
    <source>
        <dbReference type="EMBL" id="CAG8445776.1"/>
    </source>
</evidence>
<keyword evidence="3" id="KW-0175">Coiled coil</keyword>
<dbReference type="AlphaFoldDB" id="A0A9N8V7H1"/>
<organism evidence="6 7">
    <name type="scientific">Ambispora gerdemannii</name>
    <dbReference type="NCBI Taxonomy" id="144530"/>
    <lineage>
        <taxon>Eukaryota</taxon>
        <taxon>Fungi</taxon>
        <taxon>Fungi incertae sedis</taxon>
        <taxon>Mucoromycota</taxon>
        <taxon>Glomeromycotina</taxon>
        <taxon>Glomeromycetes</taxon>
        <taxon>Archaeosporales</taxon>
        <taxon>Ambisporaceae</taxon>
        <taxon>Ambispora</taxon>
    </lineage>
</organism>
<dbReference type="Pfam" id="PF00307">
    <property type="entry name" value="CH"/>
    <property type="match status" value="1"/>
</dbReference>
<feature type="region of interest" description="Disordered" evidence="4">
    <location>
        <begin position="1"/>
        <end position="23"/>
    </location>
</feature>
<dbReference type="OrthoDB" id="10017054at2759"/>
<feature type="compositionally biased region" description="Low complexity" evidence="4">
    <location>
        <begin position="668"/>
        <end position="683"/>
    </location>
</feature>
<dbReference type="InterPro" id="IPR001715">
    <property type="entry name" value="CH_dom"/>
</dbReference>
<comment type="caution">
    <text evidence="6">The sequence shown here is derived from an EMBL/GenBank/DDBJ whole genome shotgun (WGS) entry which is preliminary data.</text>
</comment>
<name>A0A9N8V7H1_9GLOM</name>